<evidence type="ECO:0000313" key="2">
    <source>
        <dbReference type="Proteomes" id="UP001396334"/>
    </source>
</evidence>
<dbReference type="Proteomes" id="UP001396334">
    <property type="component" value="Unassembled WGS sequence"/>
</dbReference>
<accession>A0ABR2A275</accession>
<organism evidence="1 2">
    <name type="scientific">Hibiscus sabdariffa</name>
    <name type="common">roselle</name>
    <dbReference type="NCBI Taxonomy" id="183260"/>
    <lineage>
        <taxon>Eukaryota</taxon>
        <taxon>Viridiplantae</taxon>
        <taxon>Streptophyta</taxon>
        <taxon>Embryophyta</taxon>
        <taxon>Tracheophyta</taxon>
        <taxon>Spermatophyta</taxon>
        <taxon>Magnoliopsida</taxon>
        <taxon>eudicotyledons</taxon>
        <taxon>Gunneridae</taxon>
        <taxon>Pentapetalae</taxon>
        <taxon>rosids</taxon>
        <taxon>malvids</taxon>
        <taxon>Malvales</taxon>
        <taxon>Malvaceae</taxon>
        <taxon>Malvoideae</taxon>
        <taxon>Hibiscus</taxon>
    </lineage>
</organism>
<gene>
    <name evidence="1" type="ORF">V6N11_033197</name>
</gene>
<comment type="caution">
    <text evidence="1">The sequence shown here is derived from an EMBL/GenBank/DDBJ whole genome shotgun (WGS) entry which is preliminary data.</text>
</comment>
<evidence type="ECO:0000313" key="1">
    <source>
        <dbReference type="EMBL" id="KAK8487081.1"/>
    </source>
</evidence>
<reference evidence="1 2" key="1">
    <citation type="journal article" date="2024" name="G3 (Bethesda)">
        <title>Genome assembly of Hibiscus sabdariffa L. provides insights into metabolisms of medicinal natural products.</title>
        <authorList>
            <person name="Kim T."/>
        </authorList>
    </citation>
    <scope>NUCLEOTIDE SEQUENCE [LARGE SCALE GENOMIC DNA]</scope>
    <source>
        <strain evidence="1">TK-2024</strain>
        <tissue evidence="1">Old leaves</tissue>
    </source>
</reference>
<name>A0ABR2A275_9ROSI</name>
<sequence>MSNTRNPNKNPQGNSSLLPDETPMGGLLEPLEASHCQIEQLVHVSSMLVLEREGSPFPADEIQTSRRVSPPVPATPVVDGVQGVTETQSYVGAVVEKDTQRMGKHVSAWRGNGKNDLVSSSSVASVSSEGSLQGIGSKMVLGKARRSKISQGLGVRKVLSVKKQTKLRLPSPHVLSKWIPTVSNSLSLRVVSSERTVTVIDPGEAVVKGLEGWPTAPRHLYFINDECLSLELSGHCQWALEGDRNTKFFPGYTMARRRNNLVRALRKNSGDWVTDYDELHNLAVVFYTKLFTREVSDGYAYSVRGNFSPLSAVEKAGCQWALEGGHNTKFFHGYTKVRHRNNLVRALRKDSSDWVTDSDELHNLAIAFYTKHFKREVSDGYAYNV</sequence>
<proteinExistence type="predicted"/>
<protein>
    <submittedName>
        <fullName evidence="1">Uncharacterized protein</fullName>
    </submittedName>
</protein>
<keyword evidence="2" id="KW-1185">Reference proteome</keyword>
<dbReference type="EMBL" id="JBBPBN010000410">
    <property type="protein sequence ID" value="KAK8487081.1"/>
    <property type="molecule type" value="Genomic_DNA"/>
</dbReference>